<feature type="domain" description="Peptidase S54 rhomboid" evidence="6">
    <location>
        <begin position="74"/>
        <end position="201"/>
    </location>
</feature>
<dbReference type="GO" id="GO:0016020">
    <property type="term" value="C:membrane"/>
    <property type="evidence" value="ECO:0007669"/>
    <property type="project" value="UniProtKB-SubCell"/>
</dbReference>
<evidence type="ECO:0000259" key="6">
    <source>
        <dbReference type="Pfam" id="PF01694"/>
    </source>
</evidence>
<evidence type="ECO:0000256" key="2">
    <source>
        <dbReference type="ARBA" id="ARBA00022692"/>
    </source>
</evidence>
<accession>A0A5C4NM05</accession>
<sequence length="210" mass="22099">MGAAADEKDSALALPGTVWALIGACVLVELVLLGADWRLWGSPVWRGMAYGYGGFWAGLLRDWVPNYPGQRVLMFGTYSLLHAGPGHLMGNVLVIALLGRTVWRRIGSRRLLAVWALAVMAGAGTFGLLSDAPAPMVGASGGVFGLAGAAVALYWEDRRSWRGLGGVLGALVALNFATWALSDGQMAWETHLGGFLAGALALRASQPRVP</sequence>
<dbReference type="Pfam" id="PF01694">
    <property type="entry name" value="Rhomboid"/>
    <property type="match status" value="1"/>
</dbReference>
<keyword evidence="3 5" id="KW-1133">Transmembrane helix</keyword>
<evidence type="ECO:0000256" key="3">
    <source>
        <dbReference type="ARBA" id="ARBA00022989"/>
    </source>
</evidence>
<dbReference type="AlphaFoldDB" id="A0A5C4NM05"/>
<evidence type="ECO:0000313" key="7">
    <source>
        <dbReference type="EMBL" id="TNC75020.1"/>
    </source>
</evidence>
<keyword evidence="8" id="KW-1185">Reference proteome</keyword>
<dbReference type="OrthoDB" id="9797190at2"/>
<name>A0A5C4NM05_9RHOB</name>
<evidence type="ECO:0000256" key="1">
    <source>
        <dbReference type="ARBA" id="ARBA00004141"/>
    </source>
</evidence>
<keyword evidence="7" id="KW-0645">Protease</keyword>
<dbReference type="SUPFAM" id="SSF144091">
    <property type="entry name" value="Rhomboid-like"/>
    <property type="match status" value="1"/>
</dbReference>
<dbReference type="GO" id="GO:0006508">
    <property type="term" value="P:proteolysis"/>
    <property type="evidence" value="ECO:0007669"/>
    <property type="project" value="UniProtKB-KW"/>
</dbReference>
<feature type="transmembrane region" description="Helical" evidence="5">
    <location>
        <begin position="136"/>
        <end position="155"/>
    </location>
</feature>
<comment type="caution">
    <text evidence="7">The sequence shown here is derived from an EMBL/GenBank/DDBJ whole genome shotgun (WGS) entry which is preliminary data.</text>
</comment>
<feature type="transmembrane region" description="Helical" evidence="5">
    <location>
        <begin position="80"/>
        <end position="99"/>
    </location>
</feature>
<protein>
    <submittedName>
        <fullName evidence="7">Rhomboid family intramembrane serine protease</fullName>
    </submittedName>
</protein>
<keyword evidence="7" id="KW-0378">Hydrolase</keyword>
<keyword evidence="2 5" id="KW-0812">Transmembrane</keyword>
<evidence type="ECO:0000256" key="5">
    <source>
        <dbReference type="SAM" id="Phobius"/>
    </source>
</evidence>
<evidence type="ECO:0000256" key="4">
    <source>
        <dbReference type="ARBA" id="ARBA00023136"/>
    </source>
</evidence>
<dbReference type="Proteomes" id="UP000305709">
    <property type="component" value="Unassembled WGS sequence"/>
</dbReference>
<feature type="transmembrane region" description="Helical" evidence="5">
    <location>
        <begin position="44"/>
        <end position="60"/>
    </location>
</feature>
<dbReference type="EMBL" id="VDFV01000001">
    <property type="protein sequence ID" value="TNC75020.1"/>
    <property type="molecule type" value="Genomic_DNA"/>
</dbReference>
<dbReference type="Gene3D" id="1.20.1540.10">
    <property type="entry name" value="Rhomboid-like"/>
    <property type="match status" value="1"/>
</dbReference>
<dbReference type="InterPro" id="IPR035952">
    <property type="entry name" value="Rhomboid-like_sf"/>
</dbReference>
<dbReference type="PANTHER" id="PTHR43066:SF11">
    <property type="entry name" value="PEPTIDASE S54 RHOMBOID DOMAIN-CONTAINING PROTEIN"/>
    <property type="match status" value="1"/>
</dbReference>
<reference evidence="7 8" key="1">
    <citation type="submission" date="2019-06" db="EMBL/GenBank/DDBJ databases">
        <authorList>
            <person name="Jiang L."/>
        </authorList>
    </citation>
    <scope>NUCLEOTIDE SEQUENCE [LARGE SCALE GENOMIC DNA]</scope>
    <source>
        <strain evidence="7 8">YIM 48858</strain>
    </source>
</reference>
<proteinExistence type="predicted"/>
<organism evidence="7 8">
    <name type="scientific">Rubellimicrobium roseum</name>
    <dbReference type="NCBI Taxonomy" id="687525"/>
    <lineage>
        <taxon>Bacteria</taxon>
        <taxon>Pseudomonadati</taxon>
        <taxon>Pseudomonadota</taxon>
        <taxon>Alphaproteobacteria</taxon>
        <taxon>Rhodobacterales</taxon>
        <taxon>Roseobacteraceae</taxon>
        <taxon>Rubellimicrobium</taxon>
    </lineage>
</organism>
<keyword evidence="4 5" id="KW-0472">Membrane</keyword>
<comment type="subcellular location">
    <subcellularLocation>
        <location evidence="1">Membrane</location>
        <topology evidence="1">Multi-pass membrane protein</topology>
    </subcellularLocation>
</comment>
<feature type="transmembrane region" description="Helical" evidence="5">
    <location>
        <begin position="12"/>
        <end position="32"/>
    </location>
</feature>
<dbReference type="InterPro" id="IPR022764">
    <property type="entry name" value="Peptidase_S54_rhomboid_dom"/>
</dbReference>
<dbReference type="GO" id="GO:0004252">
    <property type="term" value="F:serine-type endopeptidase activity"/>
    <property type="evidence" value="ECO:0007669"/>
    <property type="project" value="InterPro"/>
</dbReference>
<gene>
    <name evidence="7" type="ORF">FHG71_01340</name>
</gene>
<feature type="transmembrane region" description="Helical" evidence="5">
    <location>
        <begin position="162"/>
        <end position="181"/>
    </location>
</feature>
<feature type="transmembrane region" description="Helical" evidence="5">
    <location>
        <begin position="111"/>
        <end position="130"/>
    </location>
</feature>
<dbReference type="PANTHER" id="PTHR43066">
    <property type="entry name" value="RHOMBOID-RELATED PROTEIN"/>
    <property type="match status" value="1"/>
</dbReference>
<evidence type="ECO:0000313" key="8">
    <source>
        <dbReference type="Proteomes" id="UP000305709"/>
    </source>
</evidence>